<proteinExistence type="predicted"/>
<gene>
    <name evidence="1" type="ORF">O0235_02320</name>
</gene>
<reference evidence="1 2" key="1">
    <citation type="journal article" date="2023" name="ISME J.">
        <title>Thermophilic Dehalococcoidia with unusual traits shed light on an unexpected past.</title>
        <authorList>
            <person name="Palmer M."/>
            <person name="Covington J.K."/>
            <person name="Zhou E.M."/>
            <person name="Thomas S.C."/>
            <person name="Habib N."/>
            <person name="Seymour C.O."/>
            <person name="Lai D."/>
            <person name="Johnston J."/>
            <person name="Hashimi A."/>
            <person name="Jiao J.Y."/>
            <person name="Muok A.R."/>
            <person name="Liu L."/>
            <person name="Xian W.D."/>
            <person name="Zhi X.Y."/>
            <person name="Li M.M."/>
            <person name="Silva L.P."/>
            <person name="Bowen B.P."/>
            <person name="Louie K."/>
            <person name="Briegel A."/>
            <person name="Pett-Ridge J."/>
            <person name="Weber P.K."/>
            <person name="Tocheva E.I."/>
            <person name="Woyke T."/>
            <person name="Northen T.R."/>
            <person name="Mayali X."/>
            <person name="Li W.J."/>
            <person name="Hedlund B.P."/>
        </authorList>
    </citation>
    <scope>NUCLEOTIDE SEQUENCE [LARGE SCALE GENOMIC DNA]</scope>
    <source>
        <strain evidence="1 2">YIM 72310</strain>
    </source>
</reference>
<dbReference type="Gene3D" id="3.40.50.740">
    <property type="match status" value="1"/>
</dbReference>
<name>A0ABY7M8R8_9CHLR</name>
<protein>
    <submittedName>
        <fullName evidence="1">Molybdopterin-dependent oxidoreductase</fullName>
    </submittedName>
</protein>
<dbReference type="SUPFAM" id="SSF53706">
    <property type="entry name" value="Formate dehydrogenase/DMSO reductase, domains 1-3"/>
    <property type="match status" value="1"/>
</dbReference>
<dbReference type="Gene3D" id="3.40.228.10">
    <property type="entry name" value="Dimethylsulfoxide Reductase, domain 2"/>
    <property type="match status" value="1"/>
</dbReference>
<organism evidence="1 2">
    <name type="scientific">Tepidiforma flava</name>
    <dbReference type="NCBI Taxonomy" id="3004094"/>
    <lineage>
        <taxon>Bacteria</taxon>
        <taxon>Bacillati</taxon>
        <taxon>Chloroflexota</taxon>
        <taxon>Tepidiformia</taxon>
        <taxon>Tepidiformales</taxon>
        <taxon>Tepidiformaceae</taxon>
        <taxon>Tepidiforma</taxon>
    </lineage>
</organism>
<evidence type="ECO:0000313" key="2">
    <source>
        <dbReference type="Proteomes" id="UP001212803"/>
    </source>
</evidence>
<sequence length="247" mass="25887">MTNEEALVIQQLATRALGAPADQAVGPVVRAVTSALEARFGTWRMASNLERLPKAKAIVTVADDIEESHNVVSVRIKDAVVWEKAKLVVIGPLRSELVDFAAVWIRTKAGEEGLAAQQLAEALQGGAPASEDIARAADLLREAPREQTMVVCAPNPVSPAIAAAMTGGAANLAIALLGDAASEGLAVLPPEANTGACSTRASARKAARTRWRASPGCSSSATTRRCGCRARRQRWTRLAPSWSSTGC</sequence>
<keyword evidence="2" id="KW-1185">Reference proteome</keyword>
<evidence type="ECO:0000313" key="1">
    <source>
        <dbReference type="EMBL" id="WBL36424.1"/>
    </source>
</evidence>
<accession>A0ABY7M8R8</accession>
<dbReference type="EMBL" id="CP115149">
    <property type="protein sequence ID" value="WBL36424.1"/>
    <property type="molecule type" value="Genomic_DNA"/>
</dbReference>
<dbReference type="Proteomes" id="UP001212803">
    <property type="component" value="Chromosome"/>
</dbReference>